<dbReference type="KEGG" id="bex:A11Q_405"/>
<proteinExistence type="predicted"/>
<dbReference type="Proteomes" id="UP000012040">
    <property type="component" value="Chromosome"/>
</dbReference>
<feature type="chain" id="PRO_5004059952" evidence="5">
    <location>
        <begin position="22"/>
        <end position="612"/>
    </location>
</feature>
<keyword evidence="5" id="KW-0732">Signal</keyword>
<dbReference type="OrthoDB" id="5287423at2"/>
<feature type="signal peptide" evidence="5">
    <location>
        <begin position="1"/>
        <end position="21"/>
    </location>
</feature>
<dbReference type="PROSITE" id="PS51257">
    <property type="entry name" value="PROKAR_LIPOPROTEIN"/>
    <property type="match status" value="1"/>
</dbReference>
<dbReference type="Pfam" id="PF13181">
    <property type="entry name" value="TPR_8"/>
    <property type="match status" value="1"/>
</dbReference>
<dbReference type="PANTHER" id="PTHR45586:SF1">
    <property type="entry name" value="LIPOPOLYSACCHARIDE ASSEMBLY PROTEIN B"/>
    <property type="match status" value="1"/>
</dbReference>
<dbReference type="PROSITE" id="PS50005">
    <property type="entry name" value="TPR"/>
    <property type="match status" value="3"/>
</dbReference>
<evidence type="ECO:0000256" key="2">
    <source>
        <dbReference type="ARBA" id="ARBA00022803"/>
    </source>
</evidence>
<feature type="coiled-coil region" evidence="4">
    <location>
        <begin position="563"/>
        <end position="592"/>
    </location>
</feature>
<dbReference type="SUPFAM" id="SSF48452">
    <property type="entry name" value="TPR-like"/>
    <property type="match status" value="2"/>
</dbReference>
<dbReference type="InterPro" id="IPR013105">
    <property type="entry name" value="TPR_2"/>
</dbReference>
<dbReference type="Pfam" id="PF07719">
    <property type="entry name" value="TPR_2"/>
    <property type="match status" value="1"/>
</dbReference>
<dbReference type="STRING" id="1184267.A11Q_405"/>
<dbReference type="HOGENOM" id="CLU_007251_3_0_7"/>
<organism evidence="6 7">
    <name type="scientific">Pseudobdellovibrio exovorus JSS</name>
    <dbReference type="NCBI Taxonomy" id="1184267"/>
    <lineage>
        <taxon>Bacteria</taxon>
        <taxon>Pseudomonadati</taxon>
        <taxon>Bdellovibrionota</taxon>
        <taxon>Bdellovibrionia</taxon>
        <taxon>Bdellovibrionales</taxon>
        <taxon>Pseudobdellovibrionaceae</taxon>
        <taxon>Pseudobdellovibrio</taxon>
    </lineage>
</organism>
<feature type="repeat" description="TPR" evidence="3">
    <location>
        <begin position="166"/>
        <end position="199"/>
    </location>
</feature>
<dbReference type="InterPro" id="IPR051012">
    <property type="entry name" value="CellSynth/LPSAsmb/PSIAsmb"/>
</dbReference>
<evidence type="ECO:0000313" key="6">
    <source>
        <dbReference type="EMBL" id="AGH94625.1"/>
    </source>
</evidence>
<reference evidence="6 7" key="1">
    <citation type="journal article" date="2013" name="ISME J.">
        <title>By their genes ye shall know them: genomic signatures of predatory bacteria.</title>
        <authorList>
            <person name="Pasternak Z."/>
            <person name="Pietrokovski S."/>
            <person name="Rotem O."/>
            <person name="Gophna U."/>
            <person name="Lurie-Weinberger M.N."/>
            <person name="Jurkevitch E."/>
        </authorList>
    </citation>
    <scope>NUCLEOTIDE SEQUENCE [LARGE SCALE GENOMIC DNA]</scope>
    <source>
        <strain evidence="6 7">JSS</strain>
    </source>
</reference>
<protein>
    <submittedName>
        <fullName evidence="6">Uncharacterized protein</fullName>
    </submittedName>
</protein>
<evidence type="ECO:0000256" key="1">
    <source>
        <dbReference type="ARBA" id="ARBA00022737"/>
    </source>
</evidence>
<dbReference type="Gene3D" id="1.25.40.10">
    <property type="entry name" value="Tetratricopeptide repeat domain"/>
    <property type="match status" value="4"/>
</dbReference>
<evidence type="ECO:0000256" key="4">
    <source>
        <dbReference type="SAM" id="Coils"/>
    </source>
</evidence>
<feature type="repeat" description="TPR" evidence="3">
    <location>
        <begin position="406"/>
        <end position="439"/>
    </location>
</feature>
<dbReference type="RefSeq" id="WP_015469115.1">
    <property type="nucleotide sequence ID" value="NC_020813.1"/>
</dbReference>
<evidence type="ECO:0000313" key="7">
    <source>
        <dbReference type="Proteomes" id="UP000012040"/>
    </source>
</evidence>
<sequence length="612" mass="69245">MFTINKTLLQAIVLLSITGCAGSGHYFYDSALNDKNRAPSSLALPEAFEPTITTIDSMRNQAQADFLFLKSEMQSNAGHGAAAIETLKAALVFDPESATFMQKIAIEHYREGKVMQAIVWARKAYEQSPERRDLTLLYAGLLTTTKEFASAEVLYQKLISADKTDAEAHLYLGAVYTEQKKFAKALKAFTALEKLPTNSSTHLAHYYKARIHAENNQAQQSKEELRKTVAVKPDFIEAVLLLGQIIQQTESAPKAFAFYEKHQQQHGPNAKLAEVLSQHYITVGNYDKAYEQLEIVDKAAEGQIQVKLKMALILIEKKMFDPAIAKLNEILEVAPDSDKVRFYLSAVYEEKKDFAKAYEEYMKIEPDSGFFADARLHAAYLSKVMDKPQQGIGVLKAVLEQKVENPQVFFLLSQLFEETKDFENALYTLKKAQEEFPSHIQVYYFMGAIQDQMDLKEDMLVNMKKVVELDSNHAQALNYLAYTWAERGENLEQAEEYARRAVKKAQKDIYILDTLGWVLFKKGQYKQAVEILEKAHALNPSVSIVSEHLGDVYSKLNMNAKAKQQFLRAVENEENVAKQQEIRNKLAQVEDRIKGVRVPSSVEFGLNTDVSP</sequence>
<dbReference type="InterPro" id="IPR011990">
    <property type="entry name" value="TPR-like_helical_dom_sf"/>
</dbReference>
<dbReference type="SMART" id="SM00028">
    <property type="entry name" value="TPR"/>
    <property type="match status" value="10"/>
</dbReference>
<evidence type="ECO:0000256" key="3">
    <source>
        <dbReference type="PROSITE-ProRule" id="PRU00339"/>
    </source>
</evidence>
<dbReference type="AlphaFoldDB" id="M4V854"/>
<evidence type="ECO:0000256" key="5">
    <source>
        <dbReference type="SAM" id="SignalP"/>
    </source>
</evidence>
<gene>
    <name evidence="6" type="ORF">A11Q_405</name>
</gene>
<dbReference type="PANTHER" id="PTHR45586">
    <property type="entry name" value="TPR REPEAT-CONTAINING PROTEIN PA4667"/>
    <property type="match status" value="1"/>
</dbReference>
<dbReference type="Pfam" id="PF13432">
    <property type="entry name" value="TPR_16"/>
    <property type="match status" value="1"/>
</dbReference>
<keyword evidence="7" id="KW-1185">Reference proteome</keyword>
<keyword evidence="2 3" id="KW-0802">TPR repeat</keyword>
<dbReference type="PATRIC" id="fig|1184267.3.peg.409"/>
<keyword evidence="1" id="KW-0677">Repeat</keyword>
<accession>M4V854</accession>
<dbReference type="InterPro" id="IPR019734">
    <property type="entry name" value="TPR_rpt"/>
</dbReference>
<dbReference type="Pfam" id="PF13174">
    <property type="entry name" value="TPR_6"/>
    <property type="match status" value="2"/>
</dbReference>
<keyword evidence="4" id="KW-0175">Coiled coil</keyword>
<dbReference type="eggNOG" id="COG0457">
    <property type="taxonomic scope" value="Bacteria"/>
</dbReference>
<name>M4V854_9BACT</name>
<feature type="repeat" description="TPR" evidence="3">
    <location>
        <begin position="509"/>
        <end position="542"/>
    </location>
</feature>
<dbReference type="EMBL" id="CP003537">
    <property type="protein sequence ID" value="AGH94625.1"/>
    <property type="molecule type" value="Genomic_DNA"/>
</dbReference>